<evidence type="ECO:0000256" key="3">
    <source>
        <dbReference type="ARBA" id="ARBA00022989"/>
    </source>
</evidence>
<comment type="caution">
    <text evidence="7">The sequence shown here is derived from an EMBL/GenBank/DDBJ whole genome shotgun (WGS) entry which is preliminary data.</text>
</comment>
<dbReference type="InterPro" id="IPR003689">
    <property type="entry name" value="ZIP"/>
</dbReference>
<feature type="transmembrane region" description="Helical" evidence="6">
    <location>
        <begin position="176"/>
        <end position="197"/>
    </location>
</feature>
<dbReference type="Proteomes" id="UP000614610">
    <property type="component" value="Unassembled WGS sequence"/>
</dbReference>
<keyword evidence="3 6" id="KW-1133">Transmembrane helix</keyword>
<dbReference type="GO" id="GO:0005886">
    <property type="term" value="C:plasma membrane"/>
    <property type="evidence" value="ECO:0007669"/>
    <property type="project" value="TreeGrafter"/>
</dbReference>
<dbReference type="Pfam" id="PF02535">
    <property type="entry name" value="Zip"/>
    <property type="match status" value="1"/>
</dbReference>
<sequence>MNCPAKNDDSLLKHPTWNQNPSYLAAELTTRQDLNGVANSREHRNADELAGGWFGDQNEILESDSPPGSGGKGGGAEEQLYWLSSIKAAVGSYGHPRLLVASHSPSLQRVWDWVVWLASVIFCSYLLSAFQNSRNPVVTLASVEGEIAATTRVSPLHLRSTCATGGVDSSNYNTPLHVGALFIILFVSTAACGFPLLATKFPGLKVPPLFFFIVRHFGTGVLIATAFVHLLPTAFILLGNPCLSDFWIKDYPAIPGAIALAGVFFVIVIEMVFHPSRHITPQRSASTTLSGQSGGVLSPLSDTAGQEGTKSVQETRPDGQLSGTQAEADVEKDSDNFSFVLTAEQKLQKDVLQCILLEVGILFHSVFIGMALSVSVGNEFIVLLIAIAFHQTFEGLALGSRIAGIAWPGSTLKPWFMALAYGCTTPIGQAIGIGLSSLYSPDSEVGLILVGTMNAISAGLLVFASLVELLSEDFLSYESWRMLRGMRRSKASIPAAQDLNASIWAHHGSSAGLTQNLSRLDAAGELLSQVPLSCHELHLYAARTTPSSQD</sequence>
<reference evidence="7" key="1">
    <citation type="submission" date="2019-06" db="EMBL/GenBank/DDBJ databases">
        <authorList>
            <person name="Palmer J.M."/>
        </authorList>
    </citation>
    <scope>NUCLEOTIDE SEQUENCE</scope>
    <source>
        <strain evidence="7">TWF679</strain>
    </source>
</reference>
<feature type="compositionally biased region" description="Polar residues" evidence="5">
    <location>
        <begin position="300"/>
        <end position="314"/>
    </location>
</feature>
<feature type="region of interest" description="Disordered" evidence="5">
    <location>
        <begin position="300"/>
        <end position="328"/>
    </location>
</feature>
<feature type="transmembrane region" description="Helical" evidence="6">
    <location>
        <begin position="110"/>
        <end position="130"/>
    </location>
</feature>
<evidence type="ECO:0000313" key="8">
    <source>
        <dbReference type="Proteomes" id="UP000614610"/>
    </source>
</evidence>
<keyword evidence="4 6" id="KW-0472">Membrane</keyword>
<evidence type="ECO:0000256" key="4">
    <source>
        <dbReference type="ARBA" id="ARBA00023136"/>
    </source>
</evidence>
<gene>
    <name evidence="7" type="ORF">TWF679_005328</name>
</gene>
<accession>A0A8H8VCH8</accession>
<dbReference type="AlphaFoldDB" id="A0A8H8VCH8"/>
<evidence type="ECO:0000256" key="1">
    <source>
        <dbReference type="ARBA" id="ARBA00004141"/>
    </source>
</evidence>
<feature type="transmembrane region" description="Helical" evidence="6">
    <location>
        <begin position="251"/>
        <end position="273"/>
    </location>
</feature>
<comment type="subcellular location">
    <subcellularLocation>
        <location evidence="1">Membrane</location>
        <topology evidence="1">Multi-pass membrane protein</topology>
    </subcellularLocation>
</comment>
<evidence type="ECO:0000256" key="6">
    <source>
        <dbReference type="SAM" id="Phobius"/>
    </source>
</evidence>
<dbReference type="PANTHER" id="PTHR11040:SF55">
    <property type="entry name" value="MEMBRANE ZINC ION TRANSPORTER, PUTATIVE (AFU_ORTHOLOGUE AFUA_6G00470)-RELATED"/>
    <property type="match status" value="1"/>
</dbReference>
<protein>
    <recommendedName>
        <fullName evidence="9">High-affinity Zn(2+) transporter zrt1</fullName>
    </recommendedName>
</protein>
<dbReference type="GO" id="GO:0005385">
    <property type="term" value="F:zinc ion transmembrane transporter activity"/>
    <property type="evidence" value="ECO:0007669"/>
    <property type="project" value="TreeGrafter"/>
</dbReference>
<organism evidence="7 8">
    <name type="scientific">Orbilia oligospora</name>
    <name type="common">Nematode-trapping fungus</name>
    <name type="synonym">Arthrobotrys oligospora</name>
    <dbReference type="NCBI Taxonomy" id="2813651"/>
    <lineage>
        <taxon>Eukaryota</taxon>
        <taxon>Fungi</taxon>
        <taxon>Dikarya</taxon>
        <taxon>Ascomycota</taxon>
        <taxon>Pezizomycotina</taxon>
        <taxon>Orbiliomycetes</taxon>
        <taxon>Orbiliales</taxon>
        <taxon>Orbiliaceae</taxon>
        <taxon>Orbilia</taxon>
    </lineage>
</organism>
<proteinExistence type="predicted"/>
<dbReference type="EMBL" id="WIWT01000025">
    <property type="protein sequence ID" value="KAF3213512.1"/>
    <property type="molecule type" value="Genomic_DNA"/>
</dbReference>
<feature type="transmembrane region" description="Helical" evidence="6">
    <location>
        <begin position="209"/>
        <end position="231"/>
    </location>
</feature>
<evidence type="ECO:0000256" key="2">
    <source>
        <dbReference type="ARBA" id="ARBA00022692"/>
    </source>
</evidence>
<feature type="transmembrane region" description="Helical" evidence="6">
    <location>
        <begin position="445"/>
        <end position="467"/>
    </location>
</feature>
<dbReference type="PANTHER" id="PTHR11040">
    <property type="entry name" value="ZINC/IRON TRANSPORTER"/>
    <property type="match status" value="1"/>
</dbReference>
<dbReference type="OrthoDB" id="448280at2759"/>
<evidence type="ECO:0000256" key="5">
    <source>
        <dbReference type="SAM" id="MobiDB-lite"/>
    </source>
</evidence>
<evidence type="ECO:0000313" key="7">
    <source>
        <dbReference type="EMBL" id="KAF3213512.1"/>
    </source>
</evidence>
<evidence type="ECO:0008006" key="9">
    <source>
        <dbReference type="Google" id="ProtNLM"/>
    </source>
</evidence>
<keyword evidence="2 6" id="KW-0812">Transmembrane</keyword>
<name>A0A8H8VCH8_ORBOL</name>
<feature type="transmembrane region" description="Helical" evidence="6">
    <location>
        <begin position="415"/>
        <end position="439"/>
    </location>
</feature>